<protein>
    <recommendedName>
        <fullName evidence="4">dihydropteroate synthase</fullName>
        <ecNumber evidence="4">2.5.1.15</ecNumber>
    </recommendedName>
</protein>
<dbReference type="InterPro" id="IPR045031">
    <property type="entry name" value="DHP_synth-like"/>
</dbReference>
<sequence>MGIVNVTPDSFSDGGCYENTASAVDHALSLLEDGADMLDIGGESTRPGADPVSLQEELDRVIPVIEGIRTHTNAPISIDTYKPEVMRASAAVGADMINDINALQAEGAVQTAAESGLFLCLMHKQGTPKTMQTAPNYEHVEDDVVDFLNQRIAICRQAGIPQSKITIDPGIGFGKSLSHNLQLLNAIDSLRTRTASEVLIGVSRKSLIDKLLTRAVDERLPASLGLAVQAALNGARILRIHDVRATYDAVRSVEAVRDQLAD</sequence>
<dbReference type="PANTHER" id="PTHR20941:SF1">
    <property type="entry name" value="FOLIC ACID SYNTHESIS PROTEIN FOL1"/>
    <property type="match status" value="1"/>
</dbReference>
<dbReference type="NCBIfam" id="TIGR01496">
    <property type="entry name" value="DHPS"/>
    <property type="match status" value="1"/>
</dbReference>
<evidence type="ECO:0000256" key="4">
    <source>
        <dbReference type="ARBA" id="ARBA00012458"/>
    </source>
</evidence>
<dbReference type="GO" id="GO:0046872">
    <property type="term" value="F:metal ion binding"/>
    <property type="evidence" value="ECO:0007669"/>
    <property type="project" value="UniProtKB-KW"/>
</dbReference>
<dbReference type="GO" id="GO:0046654">
    <property type="term" value="P:tetrahydrofolate biosynthetic process"/>
    <property type="evidence" value="ECO:0007669"/>
    <property type="project" value="TreeGrafter"/>
</dbReference>
<organism evidence="10 11">
    <name type="scientific">Arenicella chitinivorans</name>
    <dbReference type="NCBI Taxonomy" id="1329800"/>
    <lineage>
        <taxon>Bacteria</taxon>
        <taxon>Pseudomonadati</taxon>
        <taxon>Pseudomonadota</taxon>
        <taxon>Gammaproteobacteria</taxon>
        <taxon>Arenicellales</taxon>
        <taxon>Arenicellaceae</taxon>
        <taxon>Arenicella</taxon>
    </lineage>
</organism>
<dbReference type="GO" id="GO:0046656">
    <property type="term" value="P:folic acid biosynthetic process"/>
    <property type="evidence" value="ECO:0007669"/>
    <property type="project" value="UniProtKB-KW"/>
</dbReference>
<reference evidence="10" key="1">
    <citation type="journal article" date="2014" name="Int. J. Syst. Evol. Microbiol.">
        <title>Complete genome sequence of Corynebacterium casei LMG S-19264T (=DSM 44701T), isolated from a smear-ripened cheese.</title>
        <authorList>
            <consortium name="US DOE Joint Genome Institute (JGI-PGF)"/>
            <person name="Walter F."/>
            <person name="Albersmeier A."/>
            <person name="Kalinowski J."/>
            <person name="Ruckert C."/>
        </authorList>
    </citation>
    <scope>NUCLEOTIDE SEQUENCE</scope>
    <source>
        <strain evidence="10">KCTC 12711</strain>
    </source>
</reference>
<evidence type="ECO:0000256" key="8">
    <source>
        <dbReference type="ARBA" id="ARBA00022909"/>
    </source>
</evidence>
<reference evidence="10" key="2">
    <citation type="submission" date="2020-09" db="EMBL/GenBank/DDBJ databases">
        <authorList>
            <person name="Sun Q."/>
            <person name="Kim S."/>
        </authorList>
    </citation>
    <scope>NUCLEOTIDE SEQUENCE</scope>
    <source>
        <strain evidence="10">KCTC 12711</strain>
    </source>
</reference>
<dbReference type="PROSITE" id="PS00793">
    <property type="entry name" value="DHPS_2"/>
    <property type="match status" value="1"/>
</dbReference>
<dbReference type="InterPro" id="IPR011005">
    <property type="entry name" value="Dihydropteroate_synth-like_sf"/>
</dbReference>
<feature type="domain" description="Pterin-binding" evidence="9">
    <location>
        <begin position="1"/>
        <end position="251"/>
    </location>
</feature>
<comment type="catalytic activity">
    <reaction evidence="1">
        <text>(7,8-dihydropterin-6-yl)methyl diphosphate + 4-aminobenzoate = 7,8-dihydropteroate + diphosphate</text>
        <dbReference type="Rhea" id="RHEA:19949"/>
        <dbReference type="ChEBI" id="CHEBI:17836"/>
        <dbReference type="ChEBI" id="CHEBI:17839"/>
        <dbReference type="ChEBI" id="CHEBI:33019"/>
        <dbReference type="ChEBI" id="CHEBI:72950"/>
        <dbReference type="EC" id="2.5.1.15"/>
    </reaction>
</comment>
<dbReference type="PROSITE" id="PS50972">
    <property type="entry name" value="PTERIN_BINDING"/>
    <property type="match status" value="1"/>
</dbReference>
<dbReference type="RefSeq" id="WP_189398920.1">
    <property type="nucleotide sequence ID" value="NZ_BMXA01000001.1"/>
</dbReference>
<dbReference type="SUPFAM" id="SSF51717">
    <property type="entry name" value="Dihydropteroate synthetase-like"/>
    <property type="match status" value="1"/>
</dbReference>
<evidence type="ECO:0000259" key="9">
    <source>
        <dbReference type="PROSITE" id="PS50972"/>
    </source>
</evidence>
<dbReference type="PANTHER" id="PTHR20941">
    <property type="entry name" value="FOLATE SYNTHESIS PROTEINS"/>
    <property type="match status" value="1"/>
</dbReference>
<evidence type="ECO:0000256" key="3">
    <source>
        <dbReference type="ARBA" id="ARBA00004763"/>
    </source>
</evidence>
<keyword evidence="5" id="KW-0808">Transferase</keyword>
<evidence type="ECO:0000313" key="11">
    <source>
        <dbReference type="Proteomes" id="UP000614811"/>
    </source>
</evidence>
<dbReference type="Proteomes" id="UP000614811">
    <property type="component" value="Unassembled WGS sequence"/>
</dbReference>
<accession>A0A918RJM4</accession>
<comment type="cofactor">
    <cofactor evidence="2">
        <name>Mg(2+)</name>
        <dbReference type="ChEBI" id="CHEBI:18420"/>
    </cofactor>
</comment>
<evidence type="ECO:0000256" key="5">
    <source>
        <dbReference type="ARBA" id="ARBA00022679"/>
    </source>
</evidence>
<dbReference type="InterPro" id="IPR006390">
    <property type="entry name" value="DHP_synth_dom"/>
</dbReference>
<dbReference type="GO" id="GO:0005829">
    <property type="term" value="C:cytosol"/>
    <property type="evidence" value="ECO:0007669"/>
    <property type="project" value="TreeGrafter"/>
</dbReference>
<keyword evidence="11" id="KW-1185">Reference proteome</keyword>
<dbReference type="InterPro" id="IPR000489">
    <property type="entry name" value="Pterin-binding_dom"/>
</dbReference>
<dbReference type="CDD" id="cd00739">
    <property type="entry name" value="DHPS"/>
    <property type="match status" value="1"/>
</dbReference>
<evidence type="ECO:0000256" key="2">
    <source>
        <dbReference type="ARBA" id="ARBA00001946"/>
    </source>
</evidence>
<dbReference type="AlphaFoldDB" id="A0A918RJM4"/>
<dbReference type="Pfam" id="PF00809">
    <property type="entry name" value="Pterin_bind"/>
    <property type="match status" value="1"/>
</dbReference>
<name>A0A918RJM4_9GAMM</name>
<evidence type="ECO:0000313" key="10">
    <source>
        <dbReference type="EMBL" id="GGZ99526.1"/>
    </source>
</evidence>
<evidence type="ECO:0000256" key="7">
    <source>
        <dbReference type="ARBA" id="ARBA00022842"/>
    </source>
</evidence>
<evidence type="ECO:0000256" key="6">
    <source>
        <dbReference type="ARBA" id="ARBA00022723"/>
    </source>
</evidence>
<evidence type="ECO:0000256" key="1">
    <source>
        <dbReference type="ARBA" id="ARBA00000012"/>
    </source>
</evidence>
<comment type="caution">
    <text evidence="10">The sequence shown here is derived from an EMBL/GenBank/DDBJ whole genome shotgun (WGS) entry which is preliminary data.</text>
</comment>
<proteinExistence type="predicted"/>
<keyword evidence="7" id="KW-0460">Magnesium</keyword>
<keyword evidence="6" id="KW-0479">Metal-binding</keyword>
<dbReference type="EMBL" id="BMXA01000001">
    <property type="protein sequence ID" value="GGZ99526.1"/>
    <property type="molecule type" value="Genomic_DNA"/>
</dbReference>
<gene>
    <name evidence="10" type="primary">folP</name>
    <name evidence="10" type="ORF">GCM10008090_05150</name>
</gene>
<dbReference type="GO" id="GO:0004156">
    <property type="term" value="F:dihydropteroate synthase activity"/>
    <property type="evidence" value="ECO:0007669"/>
    <property type="project" value="UniProtKB-EC"/>
</dbReference>
<dbReference type="Gene3D" id="3.20.20.20">
    <property type="entry name" value="Dihydropteroate synthase-like"/>
    <property type="match status" value="1"/>
</dbReference>
<dbReference type="EC" id="2.5.1.15" evidence="4"/>
<keyword evidence="8" id="KW-0289">Folate biosynthesis</keyword>
<comment type="pathway">
    <text evidence="3">Cofactor biosynthesis; tetrahydrofolate biosynthesis; 7,8-dihydrofolate from 2-amino-4-hydroxy-6-hydroxymethyl-7,8-dihydropteridine diphosphate and 4-aminobenzoate: step 1/2.</text>
</comment>